<keyword evidence="5" id="KW-0547">Nucleotide-binding</keyword>
<dbReference type="PROSITE" id="PS50893">
    <property type="entry name" value="ABC_TRANSPORTER_2"/>
    <property type="match status" value="1"/>
</dbReference>
<accession>A0A6C2CM59</accession>
<dbReference type="InterPro" id="IPR036640">
    <property type="entry name" value="ABC1_TM_sf"/>
</dbReference>
<protein>
    <submittedName>
        <fullName evidence="12">Type I secretion system permease/ATPase</fullName>
    </submittedName>
</protein>
<dbReference type="SUPFAM" id="SSF90123">
    <property type="entry name" value="ABC transporter transmembrane region"/>
    <property type="match status" value="1"/>
</dbReference>
<feature type="transmembrane region" description="Helical" evidence="9">
    <location>
        <begin position="132"/>
        <end position="149"/>
    </location>
</feature>
<keyword evidence="13" id="KW-1185">Reference proteome</keyword>
<dbReference type="OrthoDB" id="8554730at2"/>
<dbReference type="InterPro" id="IPR017871">
    <property type="entry name" value="ABC_transporter-like_CS"/>
</dbReference>
<keyword evidence="4 9" id="KW-0812">Transmembrane</keyword>
<dbReference type="GO" id="GO:0016887">
    <property type="term" value="F:ATP hydrolysis activity"/>
    <property type="evidence" value="ECO:0007669"/>
    <property type="project" value="InterPro"/>
</dbReference>
<evidence type="ECO:0000256" key="5">
    <source>
        <dbReference type="ARBA" id="ARBA00022741"/>
    </source>
</evidence>
<dbReference type="GO" id="GO:0140359">
    <property type="term" value="F:ABC-type transporter activity"/>
    <property type="evidence" value="ECO:0007669"/>
    <property type="project" value="InterPro"/>
</dbReference>
<dbReference type="Gene3D" id="3.40.50.300">
    <property type="entry name" value="P-loop containing nucleotide triphosphate hydrolases"/>
    <property type="match status" value="1"/>
</dbReference>
<dbReference type="InterPro" id="IPR003439">
    <property type="entry name" value="ABC_transporter-like_ATP-bd"/>
</dbReference>
<dbReference type="InterPro" id="IPR010128">
    <property type="entry name" value="ATPase_T1SS_PrtD-like"/>
</dbReference>
<dbReference type="PANTHER" id="PTHR24221:SF248">
    <property type="entry name" value="ABC TRANSPORTER TRANSMEMBRANE REGION"/>
    <property type="match status" value="1"/>
</dbReference>
<dbReference type="SUPFAM" id="SSF52540">
    <property type="entry name" value="P-loop containing nucleoside triphosphate hydrolases"/>
    <property type="match status" value="1"/>
</dbReference>
<evidence type="ECO:0000256" key="2">
    <source>
        <dbReference type="ARBA" id="ARBA00022448"/>
    </source>
</evidence>
<evidence type="ECO:0000256" key="7">
    <source>
        <dbReference type="ARBA" id="ARBA00022989"/>
    </source>
</evidence>
<gene>
    <name evidence="12" type="ORF">ETQ85_18900</name>
</gene>
<dbReference type="Pfam" id="PF00664">
    <property type="entry name" value="ABC_membrane"/>
    <property type="match status" value="1"/>
</dbReference>
<dbReference type="GO" id="GO:0030256">
    <property type="term" value="C:type I protein secretion system complex"/>
    <property type="evidence" value="ECO:0007669"/>
    <property type="project" value="InterPro"/>
</dbReference>
<keyword evidence="7 9" id="KW-1133">Transmembrane helix</keyword>
<dbReference type="PROSITE" id="PS00211">
    <property type="entry name" value="ABC_TRANSPORTER_1"/>
    <property type="match status" value="1"/>
</dbReference>
<dbReference type="RefSeq" id="WP_148580641.1">
    <property type="nucleotide sequence ID" value="NZ_SDKK01000020.1"/>
</dbReference>
<dbReference type="NCBIfam" id="TIGR01842">
    <property type="entry name" value="type_I_sec_PrtD"/>
    <property type="match status" value="1"/>
</dbReference>
<keyword evidence="8 9" id="KW-0472">Membrane</keyword>
<dbReference type="Pfam" id="PF00005">
    <property type="entry name" value="ABC_tran"/>
    <property type="match status" value="1"/>
</dbReference>
<evidence type="ECO:0000256" key="9">
    <source>
        <dbReference type="SAM" id="Phobius"/>
    </source>
</evidence>
<evidence type="ECO:0000256" key="6">
    <source>
        <dbReference type="ARBA" id="ARBA00022840"/>
    </source>
</evidence>
<dbReference type="GO" id="GO:0030253">
    <property type="term" value="P:protein secretion by the type I secretion system"/>
    <property type="evidence" value="ECO:0007669"/>
    <property type="project" value="InterPro"/>
</dbReference>
<evidence type="ECO:0000259" key="10">
    <source>
        <dbReference type="PROSITE" id="PS50893"/>
    </source>
</evidence>
<dbReference type="PROSITE" id="PS50929">
    <property type="entry name" value="ABC_TM1F"/>
    <property type="match status" value="1"/>
</dbReference>
<dbReference type="Proteomes" id="UP000389128">
    <property type="component" value="Unassembled WGS sequence"/>
</dbReference>
<dbReference type="InterPro" id="IPR003593">
    <property type="entry name" value="AAA+_ATPase"/>
</dbReference>
<feature type="transmembrane region" description="Helical" evidence="9">
    <location>
        <begin position="21"/>
        <end position="43"/>
    </location>
</feature>
<organism evidence="12 13">
    <name type="scientific">Zoogloea oleivorans</name>
    <dbReference type="NCBI Taxonomy" id="1552750"/>
    <lineage>
        <taxon>Bacteria</taxon>
        <taxon>Pseudomonadati</taxon>
        <taxon>Pseudomonadota</taxon>
        <taxon>Betaproteobacteria</taxon>
        <taxon>Rhodocyclales</taxon>
        <taxon>Zoogloeaceae</taxon>
        <taxon>Zoogloea</taxon>
    </lineage>
</organism>
<reference evidence="12 13" key="1">
    <citation type="submission" date="2019-01" db="EMBL/GenBank/DDBJ databases">
        <title>Zoogloea oleivorans genome sequencing and assembly.</title>
        <authorList>
            <person name="Tancsics A."/>
            <person name="Farkas M."/>
            <person name="Kriszt B."/>
            <person name="Maroti G."/>
            <person name="Horvath B."/>
        </authorList>
    </citation>
    <scope>NUCLEOTIDE SEQUENCE [LARGE SCALE GENOMIC DNA]</scope>
    <source>
        <strain evidence="12 13">Buc</strain>
    </source>
</reference>
<sequence length="581" mass="62366">MKPGEKITVLREALLLQKATFHKVIFFSFFINLLVMAPTVYMLQVYDRVVNSRSLTTLGMLTLMIVILYVAMEVLEWVRSGMLRNIALKFDAHINERLFNTVFEANLRRIPGAGAQAIQDLRTVRDFISSPALMAMIDVPLSMLYIFVIFMINPIMGWISVVGALLQVGLAWLTERDTQGPLGAAQRAAIDAQNYASNNLRNAQVIEAMGMQGGIRRRWLDKQNETLRQMANASDTAGRYSAMSKFVQQSQSSLLLGAGCWLTIVGLFPGGGGLMIVASTLGGRLLAPIVQVIGGWKQVVGARDAYTRVSLLIENVALREAGMPLPAPTGQLSVEGVIAAAPGSQATILRGVSFNVPAGTTLGLIGPSASGKSTLARLLVGVWPAASGKVRLDGVDIYPWNKAELGPHMGYLPQAVELFDGPLAENIARFSQVDMDKVEVAARAVGIHEMIMALPDGYDTNIGDDGCFLSGGQRQRIGLARAIYGNPRVLVLDEPNSSLDELGEHSLLQTLLALKAGGTTVIVITHRTNVLAAVDNLLLLQDGQVKAHGPRDEVLAALQRSAQQAIPIPVSPGGPPQAVAA</sequence>
<dbReference type="GO" id="GO:0005886">
    <property type="term" value="C:plasma membrane"/>
    <property type="evidence" value="ECO:0007669"/>
    <property type="project" value="UniProtKB-SubCell"/>
</dbReference>
<dbReference type="Gene3D" id="1.20.1560.10">
    <property type="entry name" value="ABC transporter type 1, transmembrane domain"/>
    <property type="match status" value="1"/>
</dbReference>
<dbReference type="GO" id="GO:0034040">
    <property type="term" value="F:ATPase-coupled lipid transmembrane transporter activity"/>
    <property type="evidence" value="ECO:0007669"/>
    <property type="project" value="TreeGrafter"/>
</dbReference>
<comment type="caution">
    <text evidence="12">The sequence shown here is derived from an EMBL/GenBank/DDBJ whole genome shotgun (WGS) entry which is preliminary data.</text>
</comment>
<keyword evidence="6" id="KW-0067">ATP-binding</keyword>
<evidence type="ECO:0000256" key="1">
    <source>
        <dbReference type="ARBA" id="ARBA00004651"/>
    </source>
</evidence>
<dbReference type="InterPro" id="IPR039421">
    <property type="entry name" value="Type_1_exporter"/>
</dbReference>
<feature type="transmembrane region" description="Helical" evidence="9">
    <location>
        <begin position="254"/>
        <end position="278"/>
    </location>
</feature>
<feature type="transmembrane region" description="Helical" evidence="9">
    <location>
        <begin position="55"/>
        <end position="75"/>
    </location>
</feature>
<feature type="domain" description="ABC transmembrane type-1" evidence="11">
    <location>
        <begin position="24"/>
        <end position="301"/>
    </location>
</feature>
<evidence type="ECO:0000256" key="4">
    <source>
        <dbReference type="ARBA" id="ARBA00022692"/>
    </source>
</evidence>
<dbReference type="FunFam" id="3.40.50.300:FF:001444">
    <property type="entry name" value="ABC transporter ATP-binding protein"/>
    <property type="match status" value="1"/>
</dbReference>
<evidence type="ECO:0000256" key="8">
    <source>
        <dbReference type="ARBA" id="ARBA00023136"/>
    </source>
</evidence>
<evidence type="ECO:0000259" key="11">
    <source>
        <dbReference type="PROSITE" id="PS50929"/>
    </source>
</evidence>
<proteinExistence type="predicted"/>
<dbReference type="AlphaFoldDB" id="A0A6C2CM59"/>
<dbReference type="GO" id="GO:0005524">
    <property type="term" value="F:ATP binding"/>
    <property type="evidence" value="ECO:0007669"/>
    <property type="project" value="UniProtKB-KW"/>
</dbReference>
<dbReference type="SMART" id="SM00382">
    <property type="entry name" value="AAA"/>
    <property type="match status" value="1"/>
</dbReference>
<keyword evidence="2" id="KW-0813">Transport</keyword>
<feature type="transmembrane region" description="Helical" evidence="9">
    <location>
        <begin position="155"/>
        <end position="173"/>
    </location>
</feature>
<feature type="domain" description="ABC transporter" evidence="10">
    <location>
        <begin position="332"/>
        <end position="567"/>
    </location>
</feature>
<dbReference type="PANTHER" id="PTHR24221">
    <property type="entry name" value="ATP-BINDING CASSETTE SUB-FAMILY B"/>
    <property type="match status" value="1"/>
</dbReference>
<dbReference type="InterPro" id="IPR027417">
    <property type="entry name" value="P-loop_NTPase"/>
</dbReference>
<dbReference type="InterPro" id="IPR011527">
    <property type="entry name" value="ABC1_TM_dom"/>
</dbReference>
<dbReference type="EMBL" id="SDKK01000020">
    <property type="protein sequence ID" value="TYC54432.1"/>
    <property type="molecule type" value="Genomic_DNA"/>
</dbReference>
<evidence type="ECO:0000256" key="3">
    <source>
        <dbReference type="ARBA" id="ARBA00022475"/>
    </source>
</evidence>
<comment type="subcellular location">
    <subcellularLocation>
        <location evidence="1">Cell membrane</location>
        <topology evidence="1">Multi-pass membrane protein</topology>
    </subcellularLocation>
</comment>
<evidence type="ECO:0000313" key="13">
    <source>
        <dbReference type="Proteomes" id="UP000389128"/>
    </source>
</evidence>
<name>A0A6C2CM59_9RHOO</name>
<evidence type="ECO:0000313" key="12">
    <source>
        <dbReference type="EMBL" id="TYC54432.1"/>
    </source>
</evidence>
<keyword evidence="3" id="KW-1003">Cell membrane</keyword>